<comment type="caution">
    <text evidence="10">The sequence shown here is derived from an EMBL/GenBank/DDBJ whole genome shotgun (WGS) entry which is preliminary data.</text>
</comment>
<dbReference type="RefSeq" id="WP_161139712.1">
    <property type="nucleotide sequence ID" value="NZ_SPKJ01000013.1"/>
</dbReference>
<reference evidence="10" key="1">
    <citation type="submission" date="2019-03" db="EMBL/GenBank/DDBJ databases">
        <title>Afifella sp. nov., isolated from activated sludge.</title>
        <authorList>
            <person name="Li Q."/>
            <person name="Liu Y."/>
        </authorList>
    </citation>
    <scope>NUCLEOTIDE SEQUENCE</scope>
    <source>
        <strain evidence="10">L72</strain>
    </source>
</reference>
<keyword evidence="8" id="KW-0949">S-adenosyl-L-methionine</keyword>
<comment type="similarity">
    <text evidence="2">Belongs to the methyltransferase superfamily. L-isoaspartyl/D-aspartyl protein methyltransferase family.</text>
</comment>
<dbReference type="CDD" id="cd02440">
    <property type="entry name" value="AdoMet_MTases"/>
    <property type="match status" value="1"/>
</dbReference>
<evidence type="ECO:0000313" key="11">
    <source>
        <dbReference type="Proteomes" id="UP000773614"/>
    </source>
</evidence>
<name>A0A964T2N2_9HYPH</name>
<dbReference type="GO" id="GO:0004719">
    <property type="term" value="F:protein-L-isoaspartate (D-aspartate) O-methyltransferase activity"/>
    <property type="evidence" value="ECO:0007669"/>
    <property type="project" value="UniProtKB-UniRule"/>
</dbReference>
<dbReference type="AlphaFoldDB" id="A0A964T2N2"/>
<dbReference type="PANTHER" id="PTHR11579:SF0">
    <property type="entry name" value="PROTEIN-L-ISOASPARTATE(D-ASPARTATE) O-METHYLTRANSFERASE"/>
    <property type="match status" value="1"/>
</dbReference>
<evidence type="ECO:0000256" key="6">
    <source>
        <dbReference type="ARBA" id="ARBA00022603"/>
    </source>
</evidence>
<dbReference type="NCBIfam" id="NF001453">
    <property type="entry name" value="PRK00312.1"/>
    <property type="match status" value="1"/>
</dbReference>
<dbReference type="EMBL" id="SPKJ01000013">
    <property type="protein sequence ID" value="MYZ47366.1"/>
    <property type="molecule type" value="Genomic_DNA"/>
</dbReference>
<evidence type="ECO:0000313" key="10">
    <source>
        <dbReference type="EMBL" id="MYZ47366.1"/>
    </source>
</evidence>
<dbReference type="NCBIfam" id="TIGR00080">
    <property type="entry name" value="pimt"/>
    <property type="match status" value="1"/>
</dbReference>
<dbReference type="Gene3D" id="3.40.50.150">
    <property type="entry name" value="Vaccinia Virus protein VP39"/>
    <property type="match status" value="1"/>
</dbReference>
<dbReference type="Proteomes" id="UP000773614">
    <property type="component" value="Unassembled WGS sequence"/>
</dbReference>
<dbReference type="EC" id="2.1.1.77" evidence="3 9"/>
<dbReference type="GO" id="GO:0005737">
    <property type="term" value="C:cytoplasm"/>
    <property type="evidence" value="ECO:0007669"/>
    <property type="project" value="UniProtKB-SubCell"/>
</dbReference>
<evidence type="ECO:0000256" key="4">
    <source>
        <dbReference type="ARBA" id="ARBA00013346"/>
    </source>
</evidence>
<dbReference type="InterPro" id="IPR000682">
    <property type="entry name" value="PCMT"/>
</dbReference>
<protein>
    <recommendedName>
        <fullName evidence="4 9">Protein-L-isoaspartate O-methyltransferase</fullName>
        <ecNumber evidence="3 9">2.1.1.77</ecNumber>
    </recommendedName>
</protein>
<evidence type="ECO:0000256" key="3">
    <source>
        <dbReference type="ARBA" id="ARBA00011890"/>
    </source>
</evidence>
<dbReference type="SUPFAM" id="SSF53335">
    <property type="entry name" value="S-adenosyl-L-methionine-dependent methyltransferases"/>
    <property type="match status" value="1"/>
</dbReference>
<comment type="subcellular location">
    <subcellularLocation>
        <location evidence="1">Cytoplasm</location>
    </subcellularLocation>
</comment>
<evidence type="ECO:0000256" key="1">
    <source>
        <dbReference type="ARBA" id="ARBA00004496"/>
    </source>
</evidence>
<dbReference type="Pfam" id="PF01135">
    <property type="entry name" value="PCMT"/>
    <property type="match status" value="1"/>
</dbReference>
<evidence type="ECO:0000256" key="9">
    <source>
        <dbReference type="NCBIfam" id="TIGR00080"/>
    </source>
</evidence>
<accession>A0A964T2N2</accession>
<evidence type="ECO:0000256" key="8">
    <source>
        <dbReference type="ARBA" id="ARBA00022691"/>
    </source>
</evidence>
<dbReference type="InterPro" id="IPR029063">
    <property type="entry name" value="SAM-dependent_MTases_sf"/>
</dbReference>
<proteinExistence type="inferred from homology"/>
<dbReference type="GO" id="GO:0030091">
    <property type="term" value="P:protein repair"/>
    <property type="evidence" value="ECO:0007669"/>
    <property type="project" value="UniProtKB-UniRule"/>
</dbReference>
<keyword evidence="6 10" id="KW-0489">Methyltransferase</keyword>
<keyword evidence="11" id="KW-1185">Reference proteome</keyword>
<evidence type="ECO:0000256" key="5">
    <source>
        <dbReference type="ARBA" id="ARBA00022490"/>
    </source>
</evidence>
<dbReference type="OrthoDB" id="9810066at2"/>
<keyword evidence="7 10" id="KW-0808">Transferase</keyword>
<keyword evidence="5" id="KW-0963">Cytoplasm</keyword>
<sequence length="223" mass="24231">MTSPDTASADEEERIRMATLILGLRGMGISDRRLLKAIETIPRAFFVDETYRERAYDDRSIPVACGQTISPPSVVAAVVSALEVGDRHSVLEIGTGSGYQAAILSRLARRVTTIERYRTLVKAAEERWLRLRISNVTAIVADGMLGWPRQAPFDRIAVNVAFGGAPTKLIGQLSETGILVAPIGPAGGPQRLTLFQRSGDRVETRDLGPARFQPPETGIAHNL</sequence>
<evidence type="ECO:0000256" key="7">
    <source>
        <dbReference type="ARBA" id="ARBA00022679"/>
    </source>
</evidence>
<gene>
    <name evidence="10" type="ORF">E4O86_06540</name>
</gene>
<dbReference type="PROSITE" id="PS01279">
    <property type="entry name" value="PCMT"/>
    <property type="match status" value="1"/>
</dbReference>
<dbReference type="PANTHER" id="PTHR11579">
    <property type="entry name" value="PROTEIN-L-ISOASPARTATE O-METHYLTRANSFERASE"/>
    <property type="match status" value="1"/>
</dbReference>
<evidence type="ECO:0000256" key="2">
    <source>
        <dbReference type="ARBA" id="ARBA00005369"/>
    </source>
</evidence>
<organism evidence="10 11">
    <name type="scientific">Propylenella binzhouense</name>
    <dbReference type="NCBI Taxonomy" id="2555902"/>
    <lineage>
        <taxon>Bacteria</taxon>
        <taxon>Pseudomonadati</taxon>
        <taxon>Pseudomonadota</taxon>
        <taxon>Alphaproteobacteria</taxon>
        <taxon>Hyphomicrobiales</taxon>
        <taxon>Propylenellaceae</taxon>
        <taxon>Propylenella</taxon>
    </lineage>
</organism>
<dbReference type="GO" id="GO:0032259">
    <property type="term" value="P:methylation"/>
    <property type="evidence" value="ECO:0007669"/>
    <property type="project" value="UniProtKB-KW"/>
</dbReference>